<accession>A0A221MCI2</accession>
<dbReference type="PANTHER" id="PTHR43808:SF27">
    <property type="entry name" value="PROTEIN ROCB"/>
    <property type="match status" value="1"/>
</dbReference>
<gene>
    <name evidence="1" type="ORF">CFK40_10180</name>
</gene>
<dbReference type="SUPFAM" id="SSF53187">
    <property type="entry name" value="Zn-dependent exopeptidases"/>
    <property type="match status" value="1"/>
</dbReference>
<dbReference type="EMBL" id="CP022437">
    <property type="protein sequence ID" value="ASN05353.1"/>
    <property type="molecule type" value="Genomic_DNA"/>
</dbReference>
<dbReference type="PANTHER" id="PTHR43808">
    <property type="entry name" value="ACETYLORNITHINE DEACETYLASE"/>
    <property type="match status" value="1"/>
</dbReference>
<dbReference type="InterPro" id="IPR050072">
    <property type="entry name" value="Peptidase_M20A"/>
</dbReference>
<dbReference type="Pfam" id="PF01546">
    <property type="entry name" value="Peptidase_M20"/>
    <property type="match status" value="1"/>
</dbReference>
<reference evidence="1 2" key="1">
    <citation type="journal article" date="2003" name="Int. J. Syst. Evol. Microbiol.">
        <title>Virgibacillus carmonensis sp. nov., Virgibacillus necropolis sp. nov. and Virgibacillus picturae sp. nov., three novel species isolated from deteriorated mural paintings, transfer of the species of the genus salibacillus to Virgibacillus, as Virgibacillus marismortui comb. nov. and Virgibacillus salexigens comb. nov., and emended description of the genus Virgibacillus.</title>
        <authorList>
            <person name="Heyrman J."/>
            <person name="Logan N.A."/>
            <person name="Busse H.J."/>
            <person name="Balcaen A."/>
            <person name="Lebbe L."/>
            <person name="Rodriguez-Diaz M."/>
            <person name="Swings J."/>
            <person name="De Vos P."/>
        </authorList>
    </citation>
    <scope>NUCLEOTIDE SEQUENCE [LARGE SCALE GENOMIC DNA]</scope>
    <source>
        <strain evidence="1 2">LMG 19488</strain>
    </source>
</reference>
<dbReference type="OrthoDB" id="9815360at2"/>
<dbReference type="RefSeq" id="WP_089532203.1">
    <property type="nucleotide sequence ID" value="NZ_CP022437.1"/>
</dbReference>
<dbReference type="InterPro" id="IPR012166">
    <property type="entry name" value="Uncharacterised_RocB"/>
</dbReference>
<dbReference type="AlphaFoldDB" id="A0A221MCI2"/>
<dbReference type="KEGG" id="vne:CFK40_10180"/>
<name>A0A221MCI2_9BACI</name>
<dbReference type="InterPro" id="IPR002933">
    <property type="entry name" value="Peptidase_M20"/>
</dbReference>
<dbReference type="PIRSF" id="PIRSF010386">
    <property type="entry name" value="RocB"/>
    <property type="match status" value="1"/>
</dbReference>
<organism evidence="1 2">
    <name type="scientific">Virgibacillus necropolis</name>
    <dbReference type="NCBI Taxonomy" id="163877"/>
    <lineage>
        <taxon>Bacteria</taxon>
        <taxon>Bacillati</taxon>
        <taxon>Bacillota</taxon>
        <taxon>Bacilli</taxon>
        <taxon>Bacillales</taxon>
        <taxon>Bacillaceae</taxon>
        <taxon>Virgibacillus</taxon>
    </lineage>
</organism>
<evidence type="ECO:0000313" key="2">
    <source>
        <dbReference type="Proteomes" id="UP000204391"/>
    </source>
</evidence>
<dbReference type="GO" id="GO:0016787">
    <property type="term" value="F:hydrolase activity"/>
    <property type="evidence" value="ECO:0007669"/>
    <property type="project" value="InterPro"/>
</dbReference>
<evidence type="ECO:0008006" key="3">
    <source>
        <dbReference type="Google" id="ProtNLM"/>
    </source>
</evidence>
<protein>
    <recommendedName>
        <fullName evidence="3">Arginine utilization protein RocB</fullName>
    </recommendedName>
</protein>
<keyword evidence="2" id="KW-1185">Reference proteome</keyword>
<sequence length="538" mass="61381">MKNWQTKEELTDLLCSLVNHQSITGSMAEIALPEYIYHLLAQKEYFQTNNHHLKLHPLDDGRRLLTALVKKGNKKETIILLSHFDVVGVEDYGSLQNLAFHPRELTHEMNKIKDKLPDEVQRDIENGEWLFGRGSMDMKAGLALHMSLIEQAIDDEFDGNILLVTVPDEEVNSKGMLTALPVLNQLKEEEDLIYRACLNGEPMFSKYPGDSAYYVYAGSIGKVLPGFYCYGKESHVGEPFAGINPNLMVSFLSQQLELNESFIEKIDDEVTPPPVSLMQRDLKEEYSVQTPNAAISMYNVLYLKQTFDEINKKLLTSTKKAAQEIEHYIKQKANNYATIATDFTMPDFNVSVLMYEDLYAEAVKRYGEHEVVRRQNLLVNQRDKGDRDFSTMLVQDLASMCKDLAPMIILFYSPPFYPAVSSYDDPYIKDVMDHVKSYTSSTYEIDLTVAEFFTGLSDLSFLGPVSSKGKLNQLTVNMPLQNNGFVFPEDIMEKLTMPILNIGPLGKSPHQWTERVELVYSFEYLPRILTKAIHRLLI</sequence>
<dbReference type="Gene3D" id="3.40.630.10">
    <property type="entry name" value="Zn peptidases"/>
    <property type="match status" value="1"/>
</dbReference>
<evidence type="ECO:0000313" key="1">
    <source>
        <dbReference type="EMBL" id="ASN05353.1"/>
    </source>
</evidence>
<proteinExistence type="predicted"/>
<dbReference type="Proteomes" id="UP000204391">
    <property type="component" value="Chromosome"/>
</dbReference>